<dbReference type="Gene3D" id="3.20.20.220">
    <property type="match status" value="1"/>
</dbReference>
<evidence type="ECO:0000256" key="1">
    <source>
        <dbReference type="ARBA" id="ARBA00001974"/>
    </source>
</evidence>
<keyword evidence="6 8" id="KW-0560">Oxidoreductase</keyword>
<dbReference type="InterPro" id="IPR003171">
    <property type="entry name" value="Mehydrof_redctse-like"/>
</dbReference>
<evidence type="ECO:0000256" key="2">
    <source>
        <dbReference type="ARBA" id="ARBA00004777"/>
    </source>
</evidence>
<dbReference type="Proteomes" id="UP001596527">
    <property type="component" value="Unassembled WGS sequence"/>
</dbReference>
<comment type="caution">
    <text evidence="9">The sequence shown here is derived from an EMBL/GenBank/DDBJ whole genome shotgun (WGS) entry which is preliminary data.</text>
</comment>
<evidence type="ECO:0000256" key="3">
    <source>
        <dbReference type="ARBA" id="ARBA00006743"/>
    </source>
</evidence>
<dbReference type="PANTHER" id="PTHR45754:SF3">
    <property type="entry name" value="METHYLENETETRAHYDROFOLATE REDUCTASE (NADPH)"/>
    <property type="match status" value="1"/>
</dbReference>
<keyword evidence="10" id="KW-1185">Reference proteome</keyword>
<evidence type="ECO:0000256" key="8">
    <source>
        <dbReference type="RuleBase" id="RU003862"/>
    </source>
</evidence>
<name>A0ABW2SMD2_9ACTO</name>
<comment type="pathway">
    <text evidence="2 8">One-carbon metabolism; tetrahydrofolate interconversion.</text>
</comment>
<dbReference type="SUPFAM" id="SSF51730">
    <property type="entry name" value="FAD-linked oxidoreductase"/>
    <property type="match status" value="1"/>
</dbReference>
<evidence type="ECO:0000256" key="6">
    <source>
        <dbReference type="ARBA" id="ARBA00023002"/>
    </source>
</evidence>
<comment type="similarity">
    <text evidence="3 8">Belongs to the methylenetetrahydrofolate reductase family.</text>
</comment>
<dbReference type="EMBL" id="JBHTEF010000001">
    <property type="protein sequence ID" value="MFC7580676.1"/>
    <property type="molecule type" value="Genomic_DNA"/>
</dbReference>
<protein>
    <recommendedName>
        <fullName evidence="8">Methylenetetrahydrofolate reductase</fullName>
    </recommendedName>
</protein>
<evidence type="ECO:0000256" key="5">
    <source>
        <dbReference type="ARBA" id="ARBA00022827"/>
    </source>
</evidence>
<dbReference type="RefSeq" id="WP_380972961.1">
    <property type="nucleotide sequence ID" value="NZ_JBHTEF010000001.1"/>
</dbReference>
<evidence type="ECO:0000313" key="10">
    <source>
        <dbReference type="Proteomes" id="UP001596527"/>
    </source>
</evidence>
<comment type="catalytic activity">
    <reaction evidence="7">
        <text>(6S)-5-methyl-5,6,7,8-tetrahydrofolate + NAD(+) = (6R)-5,10-methylene-5,6,7,8-tetrahydrofolate + NADH + H(+)</text>
        <dbReference type="Rhea" id="RHEA:19821"/>
        <dbReference type="ChEBI" id="CHEBI:15378"/>
        <dbReference type="ChEBI" id="CHEBI:15636"/>
        <dbReference type="ChEBI" id="CHEBI:18608"/>
        <dbReference type="ChEBI" id="CHEBI:57540"/>
        <dbReference type="ChEBI" id="CHEBI:57945"/>
        <dbReference type="EC" id="1.5.1.54"/>
    </reaction>
    <physiologicalReaction direction="right-to-left" evidence="7">
        <dbReference type="Rhea" id="RHEA:19823"/>
    </physiologicalReaction>
</comment>
<dbReference type="CDD" id="cd00537">
    <property type="entry name" value="MTHFR"/>
    <property type="match status" value="1"/>
</dbReference>
<evidence type="ECO:0000313" key="9">
    <source>
        <dbReference type="EMBL" id="MFC7580676.1"/>
    </source>
</evidence>
<reference evidence="10" key="1">
    <citation type="journal article" date="2019" name="Int. J. Syst. Evol. Microbiol.">
        <title>The Global Catalogue of Microorganisms (GCM) 10K type strain sequencing project: providing services to taxonomists for standard genome sequencing and annotation.</title>
        <authorList>
            <consortium name="The Broad Institute Genomics Platform"/>
            <consortium name="The Broad Institute Genome Sequencing Center for Infectious Disease"/>
            <person name="Wu L."/>
            <person name="Ma J."/>
        </authorList>
    </citation>
    <scope>NUCLEOTIDE SEQUENCE [LARGE SCALE GENOMIC DNA]</scope>
    <source>
        <strain evidence="10">CCUG 56698</strain>
    </source>
</reference>
<dbReference type="InterPro" id="IPR029041">
    <property type="entry name" value="FAD-linked_oxidoreductase-like"/>
</dbReference>
<gene>
    <name evidence="9" type="ORF">ACFQWG_05565</name>
</gene>
<keyword evidence="5 8" id="KW-0274">FAD</keyword>
<sequence length="309" mass="32668">MTNAHCTRGHEPTTVSFEVMPPRHPDAAPRFWATVGRLVAARPDFMSVTYGAAGRDRASARSVVSELVTSTPVPPIAHLTCVGTSPGEVARVVSDYLDAGVRAFLALRGDPPAGDPRWRPASGEVASATELVTLIRRLECRRCEEHPGAALRAAVRPLTIAVAAFPAGNPAAGTTADQEVERLLVKQAAGASFAITQLFWEADTYLSFVERARASGVTIPIVAGLLPPTDPSRLRRTQDLTGIEAPRALLDALSAAEGTDALRLGVDEGARLAGGILDGGAPGLHLYTFNKAEPSLLLLERLRLLDPVP</sequence>
<evidence type="ECO:0000256" key="4">
    <source>
        <dbReference type="ARBA" id="ARBA00022630"/>
    </source>
</evidence>
<organism evidence="9 10">
    <name type="scientific">Schaalia naturae</name>
    <dbReference type="NCBI Taxonomy" id="635203"/>
    <lineage>
        <taxon>Bacteria</taxon>
        <taxon>Bacillati</taxon>
        <taxon>Actinomycetota</taxon>
        <taxon>Actinomycetes</taxon>
        <taxon>Actinomycetales</taxon>
        <taxon>Actinomycetaceae</taxon>
        <taxon>Schaalia</taxon>
    </lineage>
</organism>
<keyword evidence="4 8" id="KW-0285">Flavoprotein</keyword>
<dbReference type="PANTHER" id="PTHR45754">
    <property type="entry name" value="METHYLENETETRAHYDROFOLATE REDUCTASE"/>
    <property type="match status" value="1"/>
</dbReference>
<dbReference type="Pfam" id="PF02219">
    <property type="entry name" value="MTHFR"/>
    <property type="match status" value="1"/>
</dbReference>
<evidence type="ECO:0000256" key="7">
    <source>
        <dbReference type="ARBA" id="ARBA00048628"/>
    </source>
</evidence>
<proteinExistence type="inferred from homology"/>
<comment type="cofactor">
    <cofactor evidence="1 8">
        <name>FAD</name>
        <dbReference type="ChEBI" id="CHEBI:57692"/>
    </cofactor>
</comment>
<accession>A0ABW2SMD2</accession>